<accession>A0A1Y2LZ11</accession>
<proteinExistence type="predicted"/>
<protein>
    <submittedName>
        <fullName evidence="2">Uncharacterized protein</fullName>
    </submittedName>
</protein>
<gene>
    <name evidence="2" type="ORF">B5807_07847</name>
</gene>
<evidence type="ECO:0000313" key="2">
    <source>
        <dbReference type="EMBL" id="OSS48218.1"/>
    </source>
</evidence>
<feature type="region of interest" description="Disordered" evidence="1">
    <location>
        <begin position="34"/>
        <end position="58"/>
    </location>
</feature>
<reference evidence="2 3" key="1">
    <citation type="journal article" date="2017" name="Genome Announc.">
        <title>Genome sequence of the saprophytic ascomycete Epicoccum nigrum ICMP 19927 strain isolated from New Zealand.</title>
        <authorList>
            <person name="Fokin M."/>
            <person name="Fleetwood D."/>
            <person name="Weir B.S."/>
            <person name="Villas-Boas S.G."/>
        </authorList>
    </citation>
    <scope>NUCLEOTIDE SEQUENCE [LARGE SCALE GENOMIC DNA]</scope>
    <source>
        <strain evidence="2 3">ICMP 19927</strain>
    </source>
</reference>
<dbReference type="Proteomes" id="UP000193240">
    <property type="component" value="Unassembled WGS sequence"/>
</dbReference>
<evidence type="ECO:0000313" key="3">
    <source>
        <dbReference type="Proteomes" id="UP000193240"/>
    </source>
</evidence>
<sequence>MWVGEGVTSQQALRKLCLVDDNCNPIKAGIILERIHPSTSPEGGSREAEPTPTTTVSAPFKQPAVYALKLWQLIHADTPRGSIRTHYPLPSGCVELHSTLTATNAEARRVGGEIISSTMPNGEDAMILQHICDQKVDGG</sequence>
<dbReference type="EMBL" id="KZ107846">
    <property type="protein sequence ID" value="OSS48218.1"/>
    <property type="molecule type" value="Genomic_DNA"/>
</dbReference>
<dbReference type="InParanoid" id="A0A1Y2LZ11"/>
<name>A0A1Y2LZ11_EPING</name>
<dbReference type="AlphaFoldDB" id="A0A1Y2LZ11"/>
<organism evidence="2 3">
    <name type="scientific">Epicoccum nigrum</name>
    <name type="common">Soil fungus</name>
    <name type="synonym">Epicoccum purpurascens</name>
    <dbReference type="NCBI Taxonomy" id="105696"/>
    <lineage>
        <taxon>Eukaryota</taxon>
        <taxon>Fungi</taxon>
        <taxon>Dikarya</taxon>
        <taxon>Ascomycota</taxon>
        <taxon>Pezizomycotina</taxon>
        <taxon>Dothideomycetes</taxon>
        <taxon>Pleosporomycetidae</taxon>
        <taxon>Pleosporales</taxon>
        <taxon>Pleosporineae</taxon>
        <taxon>Didymellaceae</taxon>
        <taxon>Epicoccum</taxon>
    </lineage>
</organism>
<keyword evidence="3" id="KW-1185">Reference proteome</keyword>
<evidence type="ECO:0000256" key="1">
    <source>
        <dbReference type="SAM" id="MobiDB-lite"/>
    </source>
</evidence>